<gene>
    <name evidence="2" type="ORF">FYJ35_06645</name>
</gene>
<dbReference type="PANTHER" id="PTHR43283">
    <property type="entry name" value="BETA-LACTAMASE-RELATED"/>
    <property type="match status" value="1"/>
</dbReference>
<proteinExistence type="predicted"/>
<dbReference type="InterPro" id="IPR001466">
    <property type="entry name" value="Beta-lactam-related"/>
</dbReference>
<comment type="caution">
    <text evidence="2">The sequence shown here is derived from an EMBL/GenBank/DDBJ whole genome shotgun (WGS) entry which is preliminary data.</text>
</comment>
<dbReference type="SUPFAM" id="SSF56601">
    <property type="entry name" value="beta-lactamase/transpeptidase-like"/>
    <property type="match status" value="1"/>
</dbReference>
<dbReference type="AlphaFoldDB" id="A0A6L5X312"/>
<name>A0A6L5X312_9FIRM</name>
<keyword evidence="3" id="KW-1185">Reference proteome</keyword>
<dbReference type="PANTHER" id="PTHR43283:SF7">
    <property type="entry name" value="BETA-LACTAMASE-RELATED DOMAIN-CONTAINING PROTEIN"/>
    <property type="match status" value="1"/>
</dbReference>
<protein>
    <submittedName>
        <fullName evidence="2">Beta-lactamase family protein</fullName>
    </submittedName>
</protein>
<sequence>MTQKEETKMSEFEHVTPEEAGIDSSAIEAFLREEKKAGVELHSFMIVRDGKIAAEGWASPYRKDLRHPMYSFSKTLTATAVGFAVQEGLLSLDDRLTDLFPEYCPPVISDHLAKADLRSLLTMSCGHKSEMTMAEAERFDGNWIRAFLAHPFHFAPGTMFQYNTWGTDLAAAALQKKSGQTLIEYLTPRLFEPLGITDATCASRNMGDDFTKTVQGGGWGMKLTTLDMAKFIWFLEQDGVWDGKRLLNHDYIAQMSARQIETDNEIYNNGDIASNWLKGYGFQNWQCDVPGIWRADGAFGQFGLVIPQKNAVVVLTSCALNTEAELNIVYDTLLPAMKGDGAAEPLPENQAALSSLRSCLEDWQLPVLWGIRAPLLEKQYGKIRYIADSDSYPSVEDFIASPGYFEKDGLSMKAVTFRFEDNVAYLDFELNKKAEHAAPAFAFDPFSPAGRTIPKGNEHLICHDDDPADAVTQTLAVGMDGKVRTSRLTRYSFTASGTFTSPSTFDINVRNTEMIESVNIRATFFRGMLNLEAVGSIPENNVLTIRDISGVHFSSQS</sequence>
<evidence type="ECO:0000259" key="1">
    <source>
        <dbReference type="Pfam" id="PF00144"/>
    </source>
</evidence>
<feature type="domain" description="Beta-lactamase-related" evidence="1">
    <location>
        <begin position="43"/>
        <end position="317"/>
    </location>
</feature>
<reference evidence="2 3" key="1">
    <citation type="submission" date="2019-08" db="EMBL/GenBank/DDBJ databases">
        <title>In-depth cultivation of the pig gut microbiome towards novel bacterial diversity and tailored functional studies.</title>
        <authorList>
            <person name="Wylensek D."/>
            <person name="Hitch T.C.A."/>
            <person name="Clavel T."/>
        </authorList>
    </citation>
    <scope>NUCLEOTIDE SEQUENCE [LARGE SCALE GENOMIC DNA]</scope>
    <source>
        <strain evidence="2 3">Oil+RF-744-WCA-WT-11</strain>
    </source>
</reference>
<dbReference type="Gene3D" id="3.40.710.10">
    <property type="entry name" value="DD-peptidase/beta-lactamase superfamily"/>
    <property type="match status" value="1"/>
</dbReference>
<dbReference type="Pfam" id="PF00144">
    <property type="entry name" value="Beta-lactamase"/>
    <property type="match status" value="1"/>
</dbReference>
<dbReference type="EMBL" id="VULZ01000006">
    <property type="protein sequence ID" value="MSS14721.1"/>
    <property type="molecule type" value="Genomic_DNA"/>
</dbReference>
<evidence type="ECO:0000313" key="3">
    <source>
        <dbReference type="Proteomes" id="UP000481852"/>
    </source>
</evidence>
<evidence type="ECO:0000313" key="2">
    <source>
        <dbReference type="EMBL" id="MSS14721.1"/>
    </source>
</evidence>
<dbReference type="InterPro" id="IPR050789">
    <property type="entry name" value="Diverse_Enzym_Activities"/>
</dbReference>
<dbReference type="InterPro" id="IPR012338">
    <property type="entry name" value="Beta-lactam/transpept-like"/>
</dbReference>
<accession>A0A6L5X312</accession>
<dbReference type="Proteomes" id="UP000481852">
    <property type="component" value="Unassembled WGS sequence"/>
</dbReference>
<organism evidence="2 3">
    <name type="scientific">Porcincola intestinalis</name>
    <dbReference type="NCBI Taxonomy" id="2606632"/>
    <lineage>
        <taxon>Bacteria</taxon>
        <taxon>Bacillati</taxon>
        <taxon>Bacillota</taxon>
        <taxon>Clostridia</taxon>
        <taxon>Lachnospirales</taxon>
        <taxon>Lachnospiraceae</taxon>
        <taxon>Porcincola</taxon>
    </lineage>
</organism>